<keyword evidence="4" id="KW-0125">Carotenoid biosynthesis</keyword>
<feature type="transmembrane region" description="Helical" evidence="8">
    <location>
        <begin position="6"/>
        <end position="24"/>
    </location>
</feature>
<feature type="transmembrane region" description="Helical" evidence="8">
    <location>
        <begin position="214"/>
        <end position="231"/>
    </location>
</feature>
<keyword evidence="3 8" id="KW-0812">Transmembrane</keyword>
<evidence type="ECO:0000256" key="5">
    <source>
        <dbReference type="ARBA" id="ARBA00022989"/>
    </source>
</evidence>
<dbReference type="Gene3D" id="1.10.357.140">
    <property type="entry name" value="UbiA prenyltransferase"/>
    <property type="match status" value="1"/>
</dbReference>
<evidence type="ECO:0000256" key="4">
    <source>
        <dbReference type="ARBA" id="ARBA00022746"/>
    </source>
</evidence>
<keyword evidence="7" id="KW-0413">Isomerase</keyword>
<sequence length="393" mass="41842">MTYALVIPVFLALALVPAVLLVRAPSPAPPRGRAAAVLGLSFAVLAALTVVFDNLMIAAGFFDYGDGHITGLRIGLVPVEDLAYPLAGLLLLPALWWGLGERGRVASTVRTLVATSRPVSWVNTAYPFAAAYVMTTGRVDLDLVVGTLFFLFPYNLAMYGVNDVFDYESDLRNPRKGGVEGALVDRSEHRTVLTGSVLVALPFLAYLFAAGGPAAALVLLVSLFAVVAYSLKGLRFKEVPFLDSATSATHFVSPAVHGLVLAGAGWSTGTVALCAAFFLWSMASQAFGAVQDVQADREGGLASIATVLGARPTVLAAGAFYLVAGLLLLLVPWPGPLAALLVLPYLANLVPFRSITDADCERANRGWRRFLWLNYLTGFLVTMLLIWAWSLGR</sequence>
<dbReference type="GO" id="GO:0016765">
    <property type="term" value="F:transferase activity, transferring alkyl or aryl (other than methyl) groups"/>
    <property type="evidence" value="ECO:0007669"/>
    <property type="project" value="InterPro"/>
</dbReference>
<evidence type="ECO:0000313" key="11">
    <source>
        <dbReference type="Proteomes" id="UP000057181"/>
    </source>
</evidence>
<evidence type="ECO:0000256" key="7">
    <source>
        <dbReference type="ARBA" id="ARBA00023235"/>
    </source>
</evidence>
<dbReference type="Proteomes" id="UP000057181">
    <property type="component" value="Chromosome"/>
</dbReference>
<feature type="transmembrane region" description="Helical" evidence="8">
    <location>
        <begin position="143"/>
        <end position="161"/>
    </location>
</feature>
<dbReference type="EMBL" id="CP013254">
    <property type="protein sequence ID" value="ALU39237.1"/>
    <property type="molecule type" value="Genomic_DNA"/>
</dbReference>
<organism evidence="9 11">
    <name type="scientific">Kocuria flava</name>
    <dbReference type="NCBI Taxonomy" id="446860"/>
    <lineage>
        <taxon>Bacteria</taxon>
        <taxon>Bacillati</taxon>
        <taxon>Actinomycetota</taxon>
        <taxon>Actinomycetes</taxon>
        <taxon>Micrococcales</taxon>
        <taxon>Micrococcaceae</taxon>
        <taxon>Kocuria</taxon>
    </lineage>
</organism>
<protein>
    <submittedName>
        <fullName evidence="9">Prenyltransferase</fullName>
    </submittedName>
</protein>
<evidence type="ECO:0000256" key="2">
    <source>
        <dbReference type="ARBA" id="ARBA00004829"/>
    </source>
</evidence>
<dbReference type="EMBL" id="BJZR01000009">
    <property type="protein sequence ID" value="GEO91282.1"/>
    <property type="molecule type" value="Genomic_DNA"/>
</dbReference>
<evidence type="ECO:0000256" key="6">
    <source>
        <dbReference type="ARBA" id="ARBA00023136"/>
    </source>
</evidence>
<keyword evidence="9" id="KW-0808">Transferase</keyword>
<evidence type="ECO:0000256" key="3">
    <source>
        <dbReference type="ARBA" id="ARBA00022692"/>
    </source>
</evidence>
<dbReference type="Proteomes" id="UP000321155">
    <property type="component" value="Unassembled WGS sequence"/>
</dbReference>
<comment type="subcellular location">
    <subcellularLocation>
        <location evidence="1">Membrane</location>
        <topology evidence="1">Multi-pass membrane protein</topology>
    </subcellularLocation>
</comment>
<evidence type="ECO:0000256" key="8">
    <source>
        <dbReference type="SAM" id="Phobius"/>
    </source>
</evidence>
<dbReference type="CDD" id="cd13966">
    <property type="entry name" value="PT_UbiA_4"/>
    <property type="match status" value="1"/>
</dbReference>
<feature type="transmembrane region" description="Helical" evidence="8">
    <location>
        <begin position="330"/>
        <end position="350"/>
    </location>
</feature>
<evidence type="ECO:0000313" key="10">
    <source>
        <dbReference type="EMBL" id="GEO91282.1"/>
    </source>
</evidence>
<evidence type="ECO:0000313" key="12">
    <source>
        <dbReference type="Proteomes" id="UP000321155"/>
    </source>
</evidence>
<dbReference type="Pfam" id="PF01040">
    <property type="entry name" value="UbiA"/>
    <property type="match status" value="1"/>
</dbReference>
<comment type="pathway">
    <text evidence="2">Carotenoid biosynthesis.</text>
</comment>
<dbReference type="GO" id="GO:0016020">
    <property type="term" value="C:membrane"/>
    <property type="evidence" value="ECO:0007669"/>
    <property type="project" value="UniProtKB-SubCell"/>
</dbReference>
<dbReference type="RefSeq" id="WP_058857949.1">
    <property type="nucleotide sequence ID" value="NZ_BJZR01000009.1"/>
</dbReference>
<proteinExistence type="predicted"/>
<dbReference type="GO" id="GO:0045436">
    <property type="term" value="F:lycopene beta cyclase activity"/>
    <property type="evidence" value="ECO:0007669"/>
    <property type="project" value="UniProtKB-ARBA"/>
</dbReference>
<dbReference type="Gene3D" id="1.20.120.1780">
    <property type="entry name" value="UbiA prenyltransferase"/>
    <property type="match status" value="1"/>
</dbReference>
<evidence type="ECO:0000313" key="9">
    <source>
        <dbReference type="EMBL" id="ALU39237.1"/>
    </source>
</evidence>
<dbReference type="InterPro" id="IPR044878">
    <property type="entry name" value="UbiA_sf"/>
</dbReference>
<accession>A0A0U3H8K5</accession>
<feature type="transmembrane region" description="Helical" evidence="8">
    <location>
        <begin position="251"/>
        <end position="280"/>
    </location>
</feature>
<dbReference type="GO" id="GO:0016872">
    <property type="term" value="F:intramolecular lyase activity"/>
    <property type="evidence" value="ECO:0007669"/>
    <property type="project" value="InterPro"/>
</dbReference>
<feature type="transmembrane region" description="Helical" evidence="8">
    <location>
        <begin position="82"/>
        <end position="100"/>
    </location>
</feature>
<name>A0A0U3H8K5_9MICC</name>
<dbReference type="InterPro" id="IPR017825">
    <property type="entry name" value="Lycopene_cyclase_dom"/>
</dbReference>
<dbReference type="AlphaFoldDB" id="A0A0U3H8K5"/>
<keyword evidence="5 8" id="KW-1133">Transmembrane helix</keyword>
<reference evidence="9 11" key="1">
    <citation type="submission" date="2015-11" db="EMBL/GenBank/DDBJ databases">
        <title>Complete Genome Sequence of Kocuria flava strain HO-9041.</title>
        <authorList>
            <person name="Zhou M."/>
            <person name="Dai J."/>
        </authorList>
    </citation>
    <scope>NUCLEOTIDE SEQUENCE [LARGE SCALE GENOMIC DNA]</scope>
    <source>
        <strain evidence="9 11">HO-9041</strain>
    </source>
</reference>
<evidence type="ECO:0000256" key="1">
    <source>
        <dbReference type="ARBA" id="ARBA00004141"/>
    </source>
</evidence>
<keyword evidence="6 8" id="KW-0472">Membrane</keyword>
<reference evidence="10 12" key="2">
    <citation type="submission" date="2019-07" db="EMBL/GenBank/DDBJ databases">
        <title>Whole genome shotgun sequence of Kocuria flava NBRC 107626.</title>
        <authorList>
            <person name="Hosoyama A."/>
            <person name="Uohara A."/>
            <person name="Ohji S."/>
            <person name="Ichikawa N."/>
        </authorList>
    </citation>
    <scope>NUCLEOTIDE SEQUENCE [LARGE SCALE GENOMIC DNA]</scope>
    <source>
        <strain evidence="10 12">NBRC 107626</strain>
    </source>
</reference>
<feature type="transmembrane region" description="Helical" evidence="8">
    <location>
        <begin position="371"/>
        <end position="390"/>
    </location>
</feature>
<dbReference type="NCBIfam" id="NF009608">
    <property type="entry name" value="PRK13105.1"/>
    <property type="match status" value="1"/>
</dbReference>
<feature type="transmembrane region" description="Helical" evidence="8">
    <location>
        <begin position="301"/>
        <end position="324"/>
    </location>
</feature>
<dbReference type="OrthoDB" id="1416782at2"/>
<dbReference type="InterPro" id="IPR000537">
    <property type="entry name" value="UbiA_prenyltransferase"/>
</dbReference>
<gene>
    <name evidence="9" type="ORF">AS188_05125</name>
    <name evidence="10" type="ORF">KFL01_05880</name>
</gene>
<dbReference type="STRING" id="446860.AS188_05125"/>
<keyword evidence="12" id="KW-1185">Reference proteome</keyword>
<dbReference type="GO" id="GO:0016117">
    <property type="term" value="P:carotenoid biosynthetic process"/>
    <property type="evidence" value="ECO:0007669"/>
    <property type="project" value="UniProtKB-KW"/>
</dbReference>
<dbReference type="NCBIfam" id="TIGR03462">
    <property type="entry name" value="CarR_dom_SF"/>
    <property type="match status" value="1"/>
</dbReference>
<feature type="transmembrane region" description="Helical" evidence="8">
    <location>
        <begin position="36"/>
        <end position="62"/>
    </location>
</feature>
<dbReference type="KEGG" id="kfv:AS188_05125"/>